<reference evidence="1 2" key="1">
    <citation type="submission" date="2024-06" db="EMBL/GenBank/DDBJ databases">
        <title>The Natural Products Discovery Center: Release of the First 8490 Sequenced Strains for Exploring Actinobacteria Biosynthetic Diversity.</title>
        <authorList>
            <person name="Kalkreuter E."/>
            <person name="Kautsar S.A."/>
            <person name="Yang D."/>
            <person name="Bader C.D."/>
            <person name="Teijaro C.N."/>
            <person name="Fluegel L."/>
            <person name="Davis C.M."/>
            <person name="Simpson J.R."/>
            <person name="Lauterbach L."/>
            <person name="Steele A.D."/>
            <person name="Gui C."/>
            <person name="Meng S."/>
            <person name="Li G."/>
            <person name="Viehrig K."/>
            <person name="Ye F."/>
            <person name="Su P."/>
            <person name="Kiefer A.F."/>
            <person name="Nichols A."/>
            <person name="Cepeda A.J."/>
            <person name="Yan W."/>
            <person name="Fan B."/>
            <person name="Jiang Y."/>
            <person name="Adhikari A."/>
            <person name="Zheng C.-J."/>
            <person name="Schuster L."/>
            <person name="Cowan T.M."/>
            <person name="Smanski M.J."/>
            <person name="Chevrette M.G."/>
            <person name="De Carvalho L.P.S."/>
            <person name="Shen B."/>
        </authorList>
    </citation>
    <scope>NUCLEOTIDE SEQUENCE [LARGE SCALE GENOMIC DNA]</scope>
    <source>
        <strain evidence="1 2">NPDC053791</strain>
    </source>
</reference>
<proteinExistence type="predicted"/>
<dbReference type="RefSeq" id="WP_366086379.1">
    <property type="nucleotide sequence ID" value="NZ_JBFASG010000001.1"/>
</dbReference>
<protein>
    <submittedName>
        <fullName evidence="1">Uncharacterized protein</fullName>
    </submittedName>
</protein>
<evidence type="ECO:0000313" key="1">
    <source>
        <dbReference type="EMBL" id="MEV4921503.1"/>
    </source>
</evidence>
<comment type="caution">
    <text evidence="1">The sequence shown here is derived from an EMBL/GenBank/DDBJ whole genome shotgun (WGS) entry which is preliminary data.</text>
</comment>
<accession>A0ABV3IM06</accession>
<keyword evidence="2" id="KW-1185">Reference proteome</keyword>
<dbReference type="Proteomes" id="UP001552479">
    <property type="component" value="Unassembled WGS sequence"/>
</dbReference>
<sequence length="153" mass="16919">MNLRPELVPPPVSGQRLDETAREIDRISDLVTTSPADADEAVRVFNERTGHAYTAFDFATYQGSRSREDFAREAARPARPRVADVTRDELVEIVRRITAAGPDADYYLTLLEANVPHPRVGDLLFAGDGAVDGRKPSPEEIADEALAYRRIAL</sequence>
<evidence type="ECO:0000313" key="2">
    <source>
        <dbReference type="Proteomes" id="UP001552479"/>
    </source>
</evidence>
<gene>
    <name evidence="1" type="ORF">AB0L03_01385</name>
</gene>
<dbReference type="EMBL" id="JBFASG010000001">
    <property type="protein sequence ID" value="MEV4921503.1"/>
    <property type="molecule type" value="Genomic_DNA"/>
</dbReference>
<organism evidence="1 2">
    <name type="scientific">Streptomyces roseoverticillatus</name>
    <dbReference type="NCBI Taxonomy" id="66429"/>
    <lineage>
        <taxon>Bacteria</taxon>
        <taxon>Bacillati</taxon>
        <taxon>Actinomycetota</taxon>
        <taxon>Actinomycetes</taxon>
        <taxon>Kitasatosporales</taxon>
        <taxon>Streptomycetaceae</taxon>
        <taxon>Streptomyces</taxon>
    </lineage>
</organism>
<name>A0ABV3IM06_9ACTN</name>